<gene>
    <name evidence="6" type="ORF">OM076_07145</name>
</gene>
<evidence type="ECO:0000313" key="7">
    <source>
        <dbReference type="Proteomes" id="UP001149140"/>
    </source>
</evidence>
<evidence type="ECO:0000256" key="1">
    <source>
        <dbReference type="ARBA" id="ARBA00022491"/>
    </source>
</evidence>
<dbReference type="RefSeq" id="WP_270038799.1">
    <property type="nucleotide sequence ID" value="NZ_JAPDOD010000004.1"/>
</dbReference>
<organism evidence="6 7">
    <name type="scientific">Solirubrobacter ginsenosidimutans</name>
    <dbReference type="NCBI Taxonomy" id="490573"/>
    <lineage>
        <taxon>Bacteria</taxon>
        <taxon>Bacillati</taxon>
        <taxon>Actinomycetota</taxon>
        <taxon>Thermoleophilia</taxon>
        <taxon>Solirubrobacterales</taxon>
        <taxon>Solirubrobacteraceae</taxon>
        <taxon>Solirubrobacter</taxon>
    </lineage>
</organism>
<feature type="domain" description="HTH merR-type" evidence="5">
    <location>
        <begin position="8"/>
        <end position="77"/>
    </location>
</feature>
<evidence type="ECO:0000259" key="5">
    <source>
        <dbReference type="PROSITE" id="PS50937"/>
    </source>
</evidence>
<dbReference type="EMBL" id="JAPDOD010000004">
    <property type="protein sequence ID" value="MDA0160031.1"/>
    <property type="molecule type" value="Genomic_DNA"/>
</dbReference>
<accession>A0A9X3MQK0</accession>
<dbReference type="AlphaFoldDB" id="A0A9X3MQK0"/>
<dbReference type="PROSITE" id="PS00552">
    <property type="entry name" value="HTH_MERR_1"/>
    <property type="match status" value="1"/>
</dbReference>
<name>A0A9X3MQK0_9ACTN</name>
<dbReference type="SMART" id="SM00422">
    <property type="entry name" value="HTH_MERR"/>
    <property type="match status" value="1"/>
</dbReference>
<dbReference type="PANTHER" id="PTHR30204">
    <property type="entry name" value="REDOX-CYCLING DRUG-SENSING TRANSCRIPTIONAL ACTIVATOR SOXR"/>
    <property type="match status" value="1"/>
</dbReference>
<reference evidence="6" key="1">
    <citation type="submission" date="2022-10" db="EMBL/GenBank/DDBJ databases">
        <title>The WGS of Solirubrobacter ginsenosidimutans DSM 21036.</title>
        <authorList>
            <person name="Jiang Z."/>
        </authorList>
    </citation>
    <scope>NUCLEOTIDE SEQUENCE</scope>
    <source>
        <strain evidence="6">DSM 21036</strain>
    </source>
</reference>
<dbReference type="GO" id="GO:0003677">
    <property type="term" value="F:DNA binding"/>
    <property type="evidence" value="ECO:0007669"/>
    <property type="project" value="UniProtKB-KW"/>
</dbReference>
<keyword evidence="4" id="KW-0804">Transcription</keyword>
<evidence type="ECO:0000256" key="4">
    <source>
        <dbReference type="ARBA" id="ARBA00023163"/>
    </source>
</evidence>
<evidence type="ECO:0000256" key="2">
    <source>
        <dbReference type="ARBA" id="ARBA00023015"/>
    </source>
</evidence>
<proteinExistence type="predicted"/>
<dbReference type="SUPFAM" id="SSF46955">
    <property type="entry name" value="Putative DNA-binding domain"/>
    <property type="match status" value="1"/>
</dbReference>
<keyword evidence="2" id="KW-0805">Transcription regulation</keyword>
<keyword evidence="7" id="KW-1185">Reference proteome</keyword>
<dbReference type="InterPro" id="IPR000551">
    <property type="entry name" value="MerR-type_HTH_dom"/>
</dbReference>
<comment type="caution">
    <text evidence="6">The sequence shown here is derived from an EMBL/GenBank/DDBJ whole genome shotgun (WGS) entry which is preliminary data.</text>
</comment>
<dbReference type="Gene3D" id="3.40.50.280">
    <property type="entry name" value="Cobalamin-binding domain"/>
    <property type="match status" value="1"/>
</dbReference>
<dbReference type="Proteomes" id="UP001149140">
    <property type="component" value="Unassembled WGS sequence"/>
</dbReference>
<sequence>MSAPVSSSLRIGAFSRQVGISAAVLRAWETRYGLFNPRRTSGGFRLYGPEEERRVRRMRALLGRGMAAAESARVVLAEEDESHGRPALAEAWRTLDADGAQVALDALLGGPEPEVVVARQILPLLAELPPERRHFAQRMVEARLSARGATWHEGTGPLALAGCGPGEHDTIELLVLVLALRRRGWRVVYLGADTAVEVFASIAAALVPARIVVGFRDPTRARTFTGPFEATIVCGDPLAAAQSLAA</sequence>
<dbReference type="PANTHER" id="PTHR30204:SF69">
    <property type="entry name" value="MERR-FAMILY TRANSCRIPTIONAL REGULATOR"/>
    <property type="match status" value="1"/>
</dbReference>
<dbReference type="PROSITE" id="PS50937">
    <property type="entry name" value="HTH_MERR_2"/>
    <property type="match status" value="1"/>
</dbReference>
<dbReference type="Gene3D" id="1.10.1660.10">
    <property type="match status" value="1"/>
</dbReference>
<dbReference type="InterPro" id="IPR009061">
    <property type="entry name" value="DNA-bd_dom_put_sf"/>
</dbReference>
<dbReference type="InterPro" id="IPR047057">
    <property type="entry name" value="MerR_fam"/>
</dbReference>
<dbReference type="Pfam" id="PF13411">
    <property type="entry name" value="MerR_1"/>
    <property type="match status" value="1"/>
</dbReference>
<evidence type="ECO:0000256" key="3">
    <source>
        <dbReference type="ARBA" id="ARBA00023125"/>
    </source>
</evidence>
<evidence type="ECO:0000313" key="6">
    <source>
        <dbReference type="EMBL" id="MDA0160031.1"/>
    </source>
</evidence>
<dbReference type="GO" id="GO:0003700">
    <property type="term" value="F:DNA-binding transcription factor activity"/>
    <property type="evidence" value="ECO:0007669"/>
    <property type="project" value="InterPro"/>
</dbReference>
<keyword evidence="3" id="KW-0238">DNA-binding</keyword>
<protein>
    <submittedName>
        <fullName evidence="6">MerR family transcriptional regulator</fullName>
    </submittedName>
</protein>
<keyword evidence="1" id="KW-0678">Repressor</keyword>